<dbReference type="InterPro" id="IPR036890">
    <property type="entry name" value="HATPase_C_sf"/>
</dbReference>
<keyword evidence="12 20" id="KW-0418">Kinase</keyword>
<dbReference type="PANTHER" id="PTHR45453">
    <property type="entry name" value="PHOSPHATE REGULON SENSOR PROTEIN PHOR"/>
    <property type="match status" value="1"/>
</dbReference>
<reference evidence="20 21" key="1">
    <citation type="submission" date="2011-05" db="EMBL/GenBank/DDBJ databases">
        <authorList>
            <person name="Muzny D."/>
            <person name="Qin X."/>
            <person name="Deng J."/>
            <person name="Jiang H."/>
            <person name="Liu Y."/>
            <person name="Qu J."/>
            <person name="Song X.-Z."/>
            <person name="Zhang L."/>
            <person name="Thornton R."/>
            <person name="Coyle M."/>
            <person name="Francisco L."/>
            <person name="Jackson L."/>
            <person name="Javaid M."/>
            <person name="Korchina V."/>
            <person name="Kovar C."/>
            <person name="Mata R."/>
            <person name="Mathew T."/>
            <person name="Ngo R."/>
            <person name="Nguyen L."/>
            <person name="Nguyen N."/>
            <person name="Okwuonu G."/>
            <person name="Ongeri F."/>
            <person name="Pham C."/>
            <person name="Simmons D."/>
            <person name="Wilczek-Boney K."/>
            <person name="Hale W."/>
            <person name="Jakkamsetti A."/>
            <person name="Pham P."/>
            <person name="Ruth R."/>
            <person name="San Lucas F."/>
            <person name="Warren J."/>
            <person name="Zhang J."/>
            <person name="Zhao Z."/>
            <person name="Zhou C."/>
            <person name="Zhu D."/>
            <person name="Lee S."/>
            <person name="Bess C."/>
            <person name="Blankenburg K."/>
            <person name="Forbes L."/>
            <person name="Fu Q."/>
            <person name="Gubbala S."/>
            <person name="Hirani K."/>
            <person name="Jayaseelan J.C."/>
            <person name="Lara F."/>
            <person name="Munidasa M."/>
            <person name="Palculict T."/>
            <person name="Patil S."/>
            <person name="Pu L.-L."/>
            <person name="Saada N."/>
            <person name="Tang L."/>
            <person name="Weissenberger G."/>
            <person name="Zhu Y."/>
            <person name="Hemphill L."/>
            <person name="Shang Y."/>
            <person name="Youmans B."/>
            <person name="Ayvaz T."/>
            <person name="Ross M."/>
            <person name="Santibanez J."/>
            <person name="Aqrawi P."/>
            <person name="Gross S."/>
            <person name="Joshi V."/>
            <person name="Fowler G."/>
            <person name="Nazareth L."/>
            <person name="Reid J."/>
            <person name="Worley K."/>
            <person name="Petrosino J."/>
            <person name="Highlander S."/>
            <person name="Gibbs R."/>
        </authorList>
    </citation>
    <scope>NUCLEOTIDE SEQUENCE [LARGE SCALE GENOMIC DNA]</scope>
    <source>
        <strain evidence="20 21">871</strain>
    </source>
</reference>
<dbReference type="Gene3D" id="3.30.565.10">
    <property type="entry name" value="Histidine kinase-like ATPase, C-terminal domain"/>
    <property type="match status" value="1"/>
</dbReference>
<dbReference type="SMART" id="SM00387">
    <property type="entry name" value="HATPase_c"/>
    <property type="match status" value="1"/>
</dbReference>
<dbReference type="PATRIC" id="fig|1032488.3.peg.2284"/>
<keyword evidence="14 18" id="KW-1133">Transmembrane helix</keyword>
<dbReference type="GO" id="GO:0004721">
    <property type="term" value="F:phosphoprotein phosphatase activity"/>
    <property type="evidence" value="ECO:0007669"/>
    <property type="project" value="InterPro"/>
</dbReference>
<dbReference type="InterPro" id="IPR000014">
    <property type="entry name" value="PAS"/>
</dbReference>
<dbReference type="PRINTS" id="PR00344">
    <property type="entry name" value="BCTRLSENSOR"/>
</dbReference>
<dbReference type="Proteomes" id="UP000003019">
    <property type="component" value="Unassembled WGS sequence"/>
</dbReference>
<dbReference type="FunFam" id="1.10.287.130:FF:000001">
    <property type="entry name" value="Two-component sensor histidine kinase"/>
    <property type="match status" value="1"/>
</dbReference>
<evidence type="ECO:0000256" key="17">
    <source>
        <dbReference type="ARBA" id="ARBA00025207"/>
    </source>
</evidence>
<dbReference type="InterPro" id="IPR004358">
    <property type="entry name" value="Sig_transdc_His_kin-like_C"/>
</dbReference>
<dbReference type="InterPro" id="IPR014310">
    <property type="entry name" value="Sig_transdc_His_kinase_PhoR"/>
</dbReference>
<evidence type="ECO:0000256" key="6">
    <source>
        <dbReference type="ARBA" id="ARBA00022475"/>
    </source>
</evidence>
<proteinExistence type="predicted"/>
<dbReference type="Pfam" id="PF00512">
    <property type="entry name" value="HisKA"/>
    <property type="match status" value="1"/>
</dbReference>
<dbReference type="EMBL" id="AGAY01000085">
    <property type="protein sequence ID" value="EGY51365.1"/>
    <property type="molecule type" value="Genomic_DNA"/>
</dbReference>
<keyword evidence="8" id="KW-0592">Phosphate transport</keyword>
<dbReference type="CDD" id="cd00082">
    <property type="entry name" value="HisKA"/>
    <property type="match status" value="1"/>
</dbReference>
<keyword evidence="9 20" id="KW-0808">Transferase</keyword>
<dbReference type="HOGENOM" id="CLU_000445_89_2_4"/>
<dbReference type="CDD" id="cd00130">
    <property type="entry name" value="PAS"/>
    <property type="match status" value="1"/>
</dbReference>
<keyword evidence="21" id="KW-1185">Reference proteome</keyword>
<evidence type="ECO:0000256" key="4">
    <source>
        <dbReference type="ARBA" id="ARBA00019665"/>
    </source>
</evidence>
<dbReference type="InterPro" id="IPR005467">
    <property type="entry name" value="His_kinase_dom"/>
</dbReference>
<dbReference type="InterPro" id="IPR035965">
    <property type="entry name" value="PAS-like_dom_sf"/>
</dbReference>
<dbReference type="GO" id="GO:0000155">
    <property type="term" value="F:phosphorelay sensor kinase activity"/>
    <property type="evidence" value="ECO:0007669"/>
    <property type="project" value="InterPro"/>
</dbReference>
<keyword evidence="13" id="KW-0067">ATP-binding</keyword>
<dbReference type="InterPro" id="IPR021766">
    <property type="entry name" value="PhoR_N"/>
</dbReference>
<dbReference type="SUPFAM" id="SSF55874">
    <property type="entry name" value="ATPase domain of HSP90 chaperone/DNA topoisomerase II/histidine kinase"/>
    <property type="match status" value="1"/>
</dbReference>
<gene>
    <name evidence="20" type="primary">phoR</name>
    <name evidence="20" type="ORF">HMPREF9371_2426</name>
</gene>
<dbReference type="SUPFAM" id="SSF47384">
    <property type="entry name" value="Homodimeric domain of signal transducing histidine kinase"/>
    <property type="match status" value="1"/>
</dbReference>
<evidence type="ECO:0000256" key="11">
    <source>
        <dbReference type="ARBA" id="ARBA00022741"/>
    </source>
</evidence>
<evidence type="ECO:0000256" key="9">
    <source>
        <dbReference type="ARBA" id="ARBA00022679"/>
    </source>
</evidence>
<evidence type="ECO:0000256" key="12">
    <source>
        <dbReference type="ARBA" id="ARBA00022777"/>
    </source>
</evidence>
<dbReference type="EC" id="2.7.13.3" evidence="3"/>
<evidence type="ECO:0000313" key="20">
    <source>
        <dbReference type="EMBL" id="EGY51365.1"/>
    </source>
</evidence>
<evidence type="ECO:0000256" key="7">
    <source>
        <dbReference type="ARBA" id="ARBA00022553"/>
    </source>
</evidence>
<evidence type="ECO:0000256" key="8">
    <source>
        <dbReference type="ARBA" id="ARBA00022592"/>
    </source>
</evidence>
<evidence type="ECO:0000256" key="3">
    <source>
        <dbReference type="ARBA" id="ARBA00012438"/>
    </source>
</evidence>
<evidence type="ECO:0000256" key="1">
    <source>
        <dbReference type="ARBA" id="ARBA00000085"/>
    </source>
</evidence>
<dbReference type="GO" id="GO:0006817">
    <property type="term" value="P:phosphate ion transport"/>
    <property type="evidence" value="ECO:0007669"/>
    <property type="project" value="UniProtKB-KW"/>
</dbReference>
<dbReference type="GO" id="GO:0005886">
    <property type="term" value="C:plasma membrane"/>
    <property type="evidence" value="ECO:0007669"/>
    <property type="project" value="UniProtKB-SubCell"/>
</dbReference>
<feature type="transmembrane region" description="Helical" evidence="18">
    <location>
        <begin position="20"/>
        <end position="44"/>
    </location>
</feature>
<accession>G4CLD5</accession>
<evidence type="ECO:0000256" key="15">
    <source>
        <dbReference type="ARBA" id="ARBA00023012"/>
    </source>
</evidence>
<dbReference type="InterPro" id="IPR050351">
    <property type="entry name" value="BphY/WalK/GraS-like"/>
</dbReference>
<evidence type="ECO:0000256" key="10">
    <source>
        <dbReference type="ARBA" id="ARBA00022692"/>
    </source>
</evidence>
<protein>
    <recommendedName>
        <fullName evidence="4">Phosphate regulon sensor protein PhoR</fullName>
        <ecNumber evidence="3">2.7.13.3</ecNumber>
    </recommendedName>
</protein>
<evidence type="ECO:0000259" key="19">
    <source>
        <dbReference type="PROSITE" id="PS50109"/>
    </source>
</evidence>
<dbReference type="Pfam" id="PF02518">
    <property type="entry name" value="HATPase_c"/>
    <property type="match status" value="1"/>
</dbReference>
<evidence type="ECO:0000256" key="16">
    <source>
        <dbReference type="ARBA" id="ARBA00023136"/>
    </source>
</evidence>
<evidence type="ECO:0000256" key="14">
    <source>
        <dbReference type="ARBA" id="ARBA00022989"/>
    </source>
</evidence>
<comment type="function">
    <text evidence="17">Member of the two-component regulatory system PhoR/PhoB involved in the phosphate regulon genes expression. PhoR may function as a membrane-associated protein kinase that phosphorylates PhoB in response to environmental signals.</text>
</comment>
<comment type="subcellular location">
    <subcellularLocation>
        <location evidence="2">Cell membrane</location>
    </subcellularLocation>
</comment>
<evidence type="ECO:0000256" key="18">
    <source>
        <dbReference type="SAM" id="Phobius"/>
    </source>
</evidence>
<comment type="caution">
    <text evidence="20">The sequence shown here is derived from an EMBL/GenBank/DDBJ whole genome shotgun (WGS) entry which is preliminary data.</text>
</comment>
<dbReference type="Gene3D" id="1.10.287.130">
    <property type="match status" value="1"/>
</dbReference>
<organism evidence="20 21">
    <name type="scientific">Neisseria shayeganii 871</name>
    <dbReference type="NCBI Taxonomy" id="1032488"/>
    <lineage>
        <taxon>Bacteria</taxon>
        <taxon>Pseudomonadati</taxon>
        <taxon>Pseudomonadota</taxon>
        <taxon>Betaproteobacteria</taxon>
        <taxon>Neisseriales</taxon>
        <taxon>Neisseriaceae</taxon>
        <taxon>Neisseria</taxon>
    </lineage>
</organism>
<dbReference type="Gene3D" id="3.30.450.20">
    <property type="entry name" value="PAS domain"/>
    <property type="match status" value="1"/>
</dbReference>
<evidence type="ECO:0000313" key="21">
    <source>
        <dbReference type="Proteomes" id="UP000003019"/>
    </source>
</evidence>
<dbReference type="GO" id="GO:0005524">
    <property type="term" value="F:ATP binding"/>
    <property type="evidence" value="ECO:0007669"/>
    <property type="project" value="UniProtKB-KW"/>
</dbReference>
<dbReference type="Pfam" id="PF11808">
    <property type="entry name" value="PhoR"/>
    <property type="match status" value="1"/>
</dbReference>
<dbReference type="SMART" id="SM00091">
    <property type="entry name" value="PAS"/>
    <property type="match status" value="1"/>
</dbReference>
<evidence type="ECO:0000256" key="13">
    <source>
        <dbReference type="ARBA" id="ARBA00022840"/>
    </source>
</evidence>
<keyword evidence="11" id="KW-0547">Nucleotide-binding</keyword>
<dbReference type="SUPFAM" id="SSF55785">
    <property type="entry name" value="PYP-like sensor domain (PAS domain)"/>
    <property type="match status" value="1"/>
</dbReference>
<dbReference type="PANTHER" id="PTHR45453:SF1">
    <property type="entry name" value="PHOSPHATE REGULON SENSOR PROTEIN PHOR"/>
    <property type="match status" value="1"/>
</dbReference>
<dbReference type="GO" id="GO:0016036">
    <property type="term" value="P:cellular response to phosphate starvation"/>
    <property type="evidence" value="ECO:0007669"/>
    <property type="project" value="TreeGrafter"/>
</dbReference>
<keyword evidence="15" id="KW-0902">Two-component regulatory system</keyword>
<dbReference type="RefSeq" id="WP_009120111.1">
    <property type="nucleotide sequence ID" value="NZ_JH164926.1"/>
</dbReference>
<sequence>MTPLRSHLADLLLTLLTAAGVGWVAGGLTGLFAALALVLAVWLWRHLLYLQKLRRWLASPKLRRIPEGRGIWQDVFDTLLAQAKSRKKRKQQLASALQRFNRAAETMPNGVMILDRDGRIEWMNRLAAEHLNLQESDRGGILGNLIRAPEFHRFLNAPAEESRPLKLSLPDARQRPRTLALTRTPFENGADLLISQDISAAEQLNATRTAFVANVSHELRTPLTVINGFLETLADMPDLPREQQQTFIALMRKEGERMLHLLADLLTLSRLESRTADSAEYRPLDLSALCFQVAEAARALSQGQHAIEADIAPGLIMQGIQADLYSALSNLAFNAVRYTPAGGRIQIVLAAEGGTLPPQARFSICDSGPGIAPEHLPRLTERFYRVDPGRSRQSGGTGLGLAITKHALAEHNTRLEIDSTVGVGSTFSVRLDLAEPSAAAETAADVPNGDNIPIAQ</sequence>
<dbReference type="NCBIfam" id="TIGR02966">
    <property type="entry name" value="phoR_proteo"/>
    <property type="match status" value="1"/>
</dbReference>
<keyword evidence="10 18" id="KW-0812">Transmembrane</keyword>
<keyword evidence="6" id="KW-1003">Cell membrane</keyword>
<keyword evidence="16 18" id="KW-0472">Membrane</keyword>
<keyword evidence="5" id="KW-0813">Transport</keyword>
<dbReference type="InterPro" id="IPR003594">
    <property type="entry name" value="HATPase_dom"/>
</dbReference>
<name>G4CLD5_9NEIS</name>
<dbReference type="SMART" id="SM00388">
    <property type="entry name" value="HisKA"/>
    <property type="match status" value="1"/>
</dbReference>
<dbReference type="AlphaFoldDB" id="G4CLD5"/>
<comment type="catalytic activity">
    <reaction evidence="1">
        <text>ATP + protein L-histidine = ADP + protein N-phospho-L-histidine.</text>
        <dbReference type="EC" id="2.7.13.3"/>
    </reaction>
</comment>
<dbReference type="InterPro" id="IPR003661">
    <property type="entry name" value="HisK_dim/P_dom"/>
</dbReference>
<evidence type="ECO:0000256" key="5">
    <source>
        <dbReference type="ARBA" id="ARBA00022448"/>
    </source>
</evidence>
<feature type="domain" description="Histidine kinase" evidence="19">
    <location>
        <begin position="214"/>
        <end position="435"/>
    </location>
</feature>
<dbReference type="InterPro" id="IPR036097">
    <property type="entry name" value="HisK_dim/P_sf"/>
</dbReference>
<evidence type="ECO:0000256" key="2">
    <source>
        <dbReference type="ARBA" id="ARBA00004236"/>
    </source>
</evidence>
<dbReference type="PROSITE" id="PS50109">
    <property type="entry name" value="HIS_KIN"/>
    <property type="match status" value="1"/>
</dbReference>
<dbReference type="STRING" id="1032488.HMPREF9371_2426"/>
<keyword evidence="7" id="KW-0597">Phosphoprotein</keyword>
<dbReference type="Pfam" id="PF13188">
    <property type="entry name" value="PAS_8"/>
    <property type="match status" value="1"/>
</dbReference>